<dbReference type="InterPro" id="IPR010982">
    <property type="entry name" value="Lambda_DNA-bd_dom_sf"/>
</dbReference>
<dbReference type="CDD" id="cd06291">
    <property type="entry name" value="PBP1_Qymf-like"/>
    <property type="match status" value="1"/>
</dbReference>
<dbReference type="PRINTS" id="PR00036">
    <property type="entry name" value="HTHLACI"/>
</dbReference>
<dbReference type="Proteomes" id="UP000053523">
    <property type="component" value="Unassembled WGS sequence"/>
</dbReference>
<dbReference type="PANTHER" id="PTHR30146">
    <property type="entry name" value="LACI-RELATED TRANSCRIPTIONAL REPRESSOR"/>
    <property type="match status" value="1"/>
</dbReference>
<evidence type="ECO:0000259" key="6">
    <source>
        <dbReference type="PROSITE" id="PS50943"/>
    </source>
</evidence>
<keyword evidence="4" id="KW-0804">Transcription</keyword>
<protein>
    <submittedName>
        <fullName evidence="7">LacI family transcriptional regulator</fullName>
    </submittedName>
</protein>
<dbReference type="InterPro" id="IPR000843">
    <property type="entry name" value="HTH_LacI"/>
</dbReference>
<dbReference type="SUPFAM" id="SSF53822">
    <property type="entry name" value="Periplasmic binding protein-like I"/>
    <property type="match status" value="1"/>
</dbReference>
<dbReference type="InterPro" id="IPR001761">
    <property type="entry name" value="Peripla_BP/Lac1_sug-bd_dom"/>
</dbReference>
<dbReference type="AlphaFoldDB" id="A0A2K0AWR7"/>
<dbReference type="SMART" id="SM00354">
    <property type="entry name" value="HTH_LACI"/>
    <property type="match status" value="1"/>
</dbReference>
<gene>
    <name evidence="7" type="ORF">AL503_003270</name>
</gene>
<keyword evidence="3" id="KW-0238">DNA-binding</keyword>
<feature type="domain" description="HTH cro/C1-type" evidence="6">
    <location>
        <begin position="3"/>
        <end position="43"/>
    </location>
</feature>
<name>A0A2K0AWR7_STAHA</name>
<dbReference type="PROSITE" id="PS50943">
    <property type="entry name" value="HTH_CROC1"/>
    <property type="match status" value="1"/>
</dbReference>
<dbReference type="EMBL" id="LORN02000011">
    <property type="protein sequence ID" value="PNN29477.1"/>
    <property type="molecule type" value="Genomic_DNA"/>
</dbReference>
<feature type="domain" description="HTH lacI-type" evidence="5">
    <location>
        <begin position="6"/>
        <end position="60"/>
    </location>
</feature>
<evidence type="ECO:0000256" key="3">
    <source>
        <dbReference type="ARBA" id="ARBA00023125"/>
    </source>
</evidence>
<dbReference type="PANTHER" id="PTHR30146:SF95">
    <property type="entry name" value="RIBOSE OPERON REPRESSOR"/>
    <property type="match status" value="1"/>
</dbReference>
<sequence length="335" mass="37967">MDKKNLSIKEIAEISGVSVATVSRVINQNGRFSKETEKKVLEVIKNNNYKTNLVAKSLRMKQTNTIGVIVPDIKNEFFASIVSEIEEYFFEEENYTVFICNSNGEKEKELDYLASLDSKGVDGLIYISGYDDTLHTSVRRNIPVVCIDRKPKENNEVAIIESDNLDGGYQATSLLIEKGCKNIVILKSEKDTSTNLDRFEGYRKAIEESSNHLNEELIISLKKTHFNYAKDAINKLIEKNIKFDGIFAINDWLALGALYALKDNNFKIPDEVKIVGFDNVSISKYSYPNITTVNQNKKLMGRTAAKTLLDLINNKQTKNKIHTKLPIDIVYRSTT</sequence>
<proteinExistence type="predicted"/>
<dbReference type="InterPro" id="IPR001387">
    <property type="entry name" value="Cro/C1-type_HTH"/>
</dbReference>
<organism evidence="7 8">
    <name type="scientific">Staphylococcus haemolyticus</name>
    <dbReference type="NCBI Taxonomy" id="1283"/>
    <lineage>
        <taxon>Bacteria</taxon>
        <taxon>Bacillati</taxon>
        <taxon>Bacillota</taxon>
        <taxon>Bacilli</taxon>
        <taxon>Bacillales</taxon>
        <taxon>Staphylococcaceae</taxon>
        <taxon>Staphylococcus</taxon>
    </lineage>
</organism>
<evidence type="ECO:0000256" key="2">
    <source>
        <dbReference type="ARBA" id="ARBA00023015"/>
    </source>
</evidence>
<dbReference type="CDD" id="cd01392">
    <property type="entry name" value="HTH_LacI"/>
    <property type="match status" value="1"/>
</dbReference>
<dbReference type="SUPFAM" id="SSF47413">
    <property type="entry name" value="lambda repressor-like DNA-binding domains"/>
    <property type="match status" value="1"/>
</dbReference>
<dbReference type="PROSITE" id="PS50932">
    <property type="entry name" value="HTH_LACI_2"/>
    <property type="match status" value="1"/>
</dbReference>
<accession>A0A2K0AWR7</accession>
<dbReference type="InterPro" id="IPR028082">
    <property type="entry name" value="Peripla_BP_I"/>
</dbReference>
<dbReference type="PROSITE" id="PS00356">
    <property type="entry name" value="HTH_LACI_1"/>
    <property type="match status" value="1"/>
</dbReference>
<evidence type="ECO:0000256" key="1">
    <source>
        <dbReference type="ARBA" id="ARBA00022491"/>
    </source>
</evidence>
<reference evidence="7 8" key="1">
    <citation type="submission" date="2017-12" db="EMBL/GenBank/DDBJ databases">
        <title>FDA dAtabase for Regulatory Grade micrObial Sequences (FDA-ARGOS): Supporting development and validation of Infectious Disease Dx tests.</title>
        <authorList>
            <person name="Hoffmann M."/>
            <person name="Allard M."/>
            <person name="Evans P."/>
            <person name="Brown E."/>
            <person name="Tallon L."/>
            <person name="Sadzewicz L."/>
            <person name="Sengamalay N."/>
            <person name="Ott S."/>
            <person name="Godinez A."/>
            <person name="Nagaraj S."/>
            <person name="Vavikolanu K."/>
            <person name="Aluvathingal J."/>
            <person name="Nadendla S."/>
            <person name="Sichtig H."/>
        </authorList>
    </citation>
    <scope>NUCLEOTIDE SEQUENCE [LARGE SCALE GENOMIC DNA]</scope>
    <source>
        <strain evidence="7 8">FDAARGOS_148</strain>
    </source>
</reference>
<dbReference type="Pfam" id="PF00532">
    <property type="entry name" value="Peripla_BP_1"/>
    <property type="match status" value="1"/>
</dbReference>
<dbReference type="GO" id="GO:0000976">
    <property type="term" value="F:transcription cis-regulatory region binding"/>
    <property type="evidence" value="ECO:0007669"/>
    <property type="project" value="TreeGrafter"/>
</dbReference>
<comment type="caution">
    <text evidence="7">The sequence shown here is derived from an EMBL/GenBank/DDBJ whole genome shotgun (WGS) entry which is preliminary data.</text>
</comment>
<dbReference type="Gene3D" id="1.10.260.40">
    <property type="entry name" value="lambda repressor-like DNA-binding domains"/>
    <property type="match status" value="1"/>
</dbReference>
<evidence type="ECO:0000259" key="5">
    <source>
        <dbReference type="PROSITE" id="PS50932"/>
    </source>
</evidence>
<dbReference type="GO" id="GO:0003700">
    <property type="term" value="F:DNA-binding transcription factor activity"/>
    <property type="evidence" value="ECO:0007669"/>
    <property type="project" value="TreeGrafter"/>
</dbReference>
<dbReference type="Gene3D" id="3.40.50.2300">
    <property type="match status" value="2"/>
</dbReference>
<evidence type="ECO:0000313" key="8">
    <source>
        <dbReference type="Proteomes" id="UP000053523"/>
    </source>
</evidence>
<evidence type="ECO:0000313" key="7">
    <source>
        <dbReference type="EMBL" id="PNN29477.1"/>
    </source>
</evidence>
<keyword evidence="1" id="KW-0678">Repressor</keyword>
<dbReference type="Pfam" id="PF00356">
    <property type="entry name" value="LacI"/>
    <property type="match status" value="1"/>
</dbReference>
<keyword evidence="2" id="KW-0805">Transcription regulation</keyword>
<evidence type="ECO:0000256" key="4">
    <source>
        <dbReference type="ARBA" id="ARBA00023163"/>
    </source>
</evidence>